<accession>A0A653BYK4</accession>
<keyword evidence="1" id="KW-0238">DNA-binding</keyword>
<dbReference type="CDD" id="cd00084">
    <property type="entry name" value="HMG-box_SF"/>
    <property type="match status" value="1"/>
</dbReference>
<evidence type="ECO:0000259" key="3">
    <source>
        <dbReference type="PROSITE" id="PS50118"/>
    </source>
</evidence>
<gene>
    <name evidence="4" type="ORF">CALMAC_LOCUS4739</name>
</gene>
<evidence type="ECO:0000256" key="1">
    <source>
        <dbReference type="PROSITE-ProRule" id="PRU00267"/>
    </source>
</evidence>
<dbReference type="OrthoDB" id="7675944at2759"/>
<proteinExistence type="predicted"/>
<dbReference type="Gene3D" id="1.10.30.10">
    <property type="entry name" value="High mobility group box domain"/>
    <property type="match status" value="1"/>
</dbReference>
<name>A0A653BYK4_CALMS</name>
<evidence type="ECO:0000256" key="2">
    <source>
        <dbReference type="SAM" id="MobiDB-lite"/>
    </source>
</evidence>
<dbReference type="EMBL" id="CAACVG010006569">
    <property type="protein sequence ID" value="VEN40649.1"/>
    <property type="molecule type" value="Genomic_DNA"/>
</dbReference>
<dbReference type="PROSITE" id="PS50118">
    <property type="entry name" value="HMG_BOX_2"/>
    <property type="match status" value="1"/>
</dbReference>
<dbReference type="InterPro" id="IPR024460">
    <property type="entry name" value="Protamine-like"/>
</dbReference>
<feature type="region of interest" description="Disordered" evidence="2">
    <location>
        <begin position="64"/>
        <end position="140"/>
    </location>
</feature>
<feature type="compositionally biased region" description="Polar residues" evidence="2">
    <location>
        <begin position="114"/>
        <end position="131"/>
    </location>
</feature>
<sequence length="140" mass="16424">MTRKSRRSRSIRRKPKIQKCEVYKTGPITVNPFLNFVRDVRKNAKGLSVCEIVSKAGRLWRRMNDEQKKPYYHLAKKARELKSRGHKSSHRDRKRRESDRSLSDSCREMPVTRCASQKTIRPKTAASTRSLNRTRSRPGL</sequence>
<feature type="compositionally biased region" description="Basic residues" evidence="2">
    <location>
        <begin position="84"/>
        <end position="94"/>
    </location>
</feature>
<feature type="domain" description="HMG box" evidence="3">
    <location>
        <begin position="26"/>
        <end position="90"/>
    </location>
</feature>
<protein>
    <recommendedName>
        <fullName evidence="3">HMG box domain-containing protein</fullName>
    </recommendedName>
</protein>
<keyword evidence="1" id="KW-0539">Nucleus</keyword>
<keyword evidence="5" id="KW-1185">Reference proteome</keyword>
<dbReference type="GO" id="GO:0035092">
    <property type="term" value="P:sperm DNA condensation"/>
    <property type="evidence" value="ECO:0007669"/>
    <property type="project" value="InterPro"/>
</dbReference>
<reference evidence="4 5" key="1">
    <citation type="submission" date="2019-01" db="EMBL/GenBank/DDBJ databases">
        <authorList>
            <person name="Sayadi A."/>
        </authorList>
    </citation>
    <scope>NUCLEOTIDE SEQUENCE [LARGE SCALE GENOMIC DNA]</scope>
</reference>
<evidence type="ECO:0000313" key="5">
    <source>
        <dbReference type="Proteomes" id="UP000410492"/>
    </source>
</evidence>
<dbReference type="InterPro" id="IPR009071">
    <property type="entry name" value="HMG_box_dom"/>
</dbReference>
<dbReference type="InterPro" id="IPR036910">
    <property type="entry name" value="HMG_box_dom_sf"/>
</dbReference>
<dbReference type="Proteomes" id="UP000410492">
    <property type="component" value="Unassembled WGS sequence"/>
</dbReference>
<feature type="compositionally biased region" description="Basic and acidic residues" evidence="2">
    <location>
        <begin position="95"/>
        <end position="107"/>
    </location>
</feature>
<dbReference type="GO" id="GO:0005634">
    <property type="term" value="C:nucleus"/>
    <property type="evidence" value="ECO:0007669"/>
    <property type="project" value="UniProtKB-UniRule"/>
</dbReference>
<dbReference type="GO" id="GO:0003677">
    <property type="term" value="F:DNA binding"/>
    <property type="evidence" value="ECO:0007669"/>
    <property type="project" value="UniProtKB-UniRule"/>
</dbReference>
<organism evidence="4 5">
    <name type="scientific">Callosobruchus maculatus</name>
    <name type="common">Southern cowpea weevil</name>
    <name type="synonym">Pulse bruchid</name>
    <dbReference type="NCBI Taxonomy" id="64391"/>
    <lineage>
        <taxon>Eukaryota</taxon>
        <taxon>Metazoa</taxon>
        <taxon>Ecdysozoa</taxon>
        <taxon>Arthropoda</taxon>
        <taxon>Hexapoda</taxon>
        <taxon>Insecta</taxon>
        <taxon>Pterygota</taxon>
        <taxon>Neoptera</taxon>
        <taxon>Endopterygota</taxon>
        <taxon>Coleoptera</taxon>
        <taxon>Polyphaga</taxon>
        <taxon>Cucujiformia</taxon>
        <taxon>Chrysomeloidea</taxon>
        <taxon>Chrysomelidae</taxon>
        <taxon>Bruchinae</taxon>
        <taxon>Bruchini</taxon>
        <taxon>Callosobruchus</taxon>
    </lineage>
</organism>
<evidence type="ECO:0000313" key="4">
    <source>
        <dbReference type="EMBL" id="VEN40649.1"/>
    </source>
</evidence>
<feature type="DNA-binding region" description="HMG box" evidence="1">
    <location>
        <begin position="26"/>
        <end position="90"/>
    </location>
</feature>
<dbReference type="Pfam" id="PF06382">
    <property type="entry name" value="Protamine_like"/>
    <property type="match status" value="1"/>
</dbReference>
<dbReference type="SUPFAM" id="SSF47095">
    <property type="entry name" value="HMG-box"/>
    <property type="match status" value="1"/>
</dbReference>
<dbReference type="SMART" id="SM00398">
    <property type="entry name" value="HMG"/>
    <property type="match status" value="1"/>
</dbReference>
<dbReference type="AlphaFoldDB" id="A0A653BYK4"/>